<protein>
    <recommendedName>
        <fullName evidence="3">Anti-proliferative protein domain-containing protein</fullName>
    </recommendedName>
</protein>
<dbReference type="Pfam" id="PF07742">
    <property type="entry name" value="BTG"/>
    <property type="match status" value="1"/>
</dbReference>
<feature type="region of interest" description="Disordered" evidence="2">
    <location>
        <begin position="239"/>
        <end position="368"/>
    </location>
</feature>
<sequence>MREEIGAAVLFITRLIRQSGSVSSEKVVEFSNSLSAILNEKFQNHWYQDHPTKGQGYRCIRINSSEPIDPVLEKAARNSGLQYHDLRLPSELTLWVDPKDVCCRFGESRGSFCTLVTSKDGNLETRAHTINIEELLRQEMERHNQQVNIVTTRSNINSSHTKFSKGIHNSNYYAKFQNNFYNNQQFQNTHNRFRPQNKNNNNRRQPMFEEQVNGIRVSPDHVNEVRQQFMDQVNSIVKDGEKEGQSKPKSLDTAISSSSTSSKDTKSTAAKTSSVSHSTKPADASKTMNDKSKQSSDATKADGAKSGSDFNSKPSSSTDNNKASKPSQAKGRYQPDQNTSAKPGSYNGGKGTQWLNRTHSKFNSQKVY</sequence>
<organism evidence="4 5">
    <name type="scientific">Magallana gigas</name>
    <name type="common">Pacific oyster</name>
    <name type="synonym">Crassostrea gigas</name>
    <dbReference type="NCBI Taxonomy" id="29159"/>
    <lineage>
        <taxon>Eukaryota</taxon>
        <taxon>Metazoa</taxon>
        <taxon>Spiralia</taxon>
        <taxon>Lophotrochozoa</taxon>
        <taxon>Mollusca</taxon>
        <taxon>Bivalvia</taxon>
        <taxon>Autobranchia</taxon>
        <taxon>Pteriomorphia</taxon>
        <taxon>Ostreida</taxon>
        <taxon>Ostreoidea</taxon>
        <taxon>Ostreidae</taxon>
        <taxon>Magallana</taxon>
    </lineage>
</organism>
<evidence type="ECO:0000256" key="2">
    <source>
        <dbReference type="SAM" id="MobiDB-lite"/>
    </source>
</evidence>
<keyword evidence="5" id="KW-1185">Reference proteome</keyword>
<dbReference type="OMA" id="RDRIKGH"/>
<feature type="compositionally biased region" description="Basic and acidic residues" evidence="2">
    <location>
        <begin position="288"/>
        <end position="303"/>
    </location>
</feature>
<dbReference type="GO" id="GO:0005634">
    <property type="term" value="C:nucleus"/>
    <property type="evidence" value="ECO:0007669"/>
    <property type="project" value="TreeGrafter"/>
</dbReference>
<evidence type="ECO:0000259" key="3">
    <source>
        <dbReference type="SMART" id="SM00099"/>
    </source>
</evidence>
<proteinExistence type="inferred from homology"/>
<dbReference type="SMART" id="SM00099">
    <property type="entry name" value="btg1"/>
    <property type="match status" value="1"/>
</dbReference>
<comment type="similarity">
    <text evidence="1">Belongs to the BTG family.</text>
</comment>
<dbReference type="AlphaFoldDB" id="A0A8W8L2R3"/>
<evidence type="ECO:0000256" key="1">
    <source>
        <dbReference type="ARBA" id="ARBA00007989"/>
    </source>
</evidence>
<feature type="compositionally biased region" description="Low complexity" evidence="2">
    <location>
        <begin position="251"/>
        <end position="279"/>
    </location>
</feature>
<name>A0A8W8L2R3_MAGGI</name>
<dbReference type="SUPFAM" id="SSF160696">
    <property type="entry name" value="BTG domain-like"/>
    <property type="match status" value="1"/>
</dbReference>
<dbReference type="Gene3D" id="3.90.640.90">
    <property type="entry name" value="Anti-proliferative protein, N-terminal domain"/>
    <property type="match status" value="1"/>
</dbReference>
<dbReference type="OrthoDB" id="19928at2759"/>
<dbReference type="PANTHER" id="PTHR22978">
    <property type="entry name" value="B-CELL TRANSLOCATION GENE"/>
    <property type="match status" value="1"/>
</dbReference>
<dbReference type="InterPro" id="IPR033332">
    <property type="entry name" value="BTG"/>
</dbReference>
<accession>A0A8W8L2R3</accession>
<dbReference type="Proteomes" id="UP000005408">
    <property type="component" value="Unassembled WGS sequence"/>
</dbReference>
<feature type="compositionally biased region" description="Polar residues" evidence="2">
    <location>
        <begin position="308"/>
        <end position="327"/>
    </location>
</feature>
<dbReference type="EnsemblMetazoa" id="G26159.4">
    <property type="protein sequence ID" value="G26159.4:cds"/>
    <property type="gene ID" value="G26159"/>
</dbReference>
<dbReference type="PANTHER" id="PTHR22978:SF44">
    <property type="entry name" value="PROTEIN BTG3-LIKE PROTEIN"/>
    <property type="match status" value="1"/>
</dbReference>
<feature type="domain" description="Anti-proliferative protein" evidence="3">
    <location>
        <begin position="1"/>
        <end position="108"/>
    </location>
</feature>
<dbReference type="GO" id="GO:0005737">
    <property type="term" value="C:cytoplasm"/>
    <property type="evidence" value="ECO:0007669"/>
    <property type="project" value="TreeGrafter"/>
</dbReference>
<evidence type="ECO:0000313" key="5">
    <source>
        <dbReference type="Proteomes" id="UP000005408"/>
    </source>
</evidence>
<reference evidence="4" key="1">
    <citation type="submission" date="2022-08" db="UniProtKB">
        <authorList>
            <consortium name="EnsemblMetazoa"/>
        </authorList>
    </citation>
    <scope>IDENTIFICATION</scope>
    <source>
        <strain evidence="4">05x7-T-G4-1.051#20</strain>
    </source>
</reference>
<evidence type="ECO:0000313" key="4">
    <source>
        <dbReference type="EnsemblMetazoa" id="G26159.4:cds"/>
    </source>
</evidence>
<dbReference type="InterPro" id="IPR002087">
    <property type="entry name" value="Anti_prolifrtn"/>
</dbReference>
<dbReference type="PRINTS" id="PR00310">
    <property type="entry name" value="ANTIPRLFBTG1"/>
</dbReference>
<feature type="compositionally biased region" description="Polar residues" evidence="2">
    <location>
        <begin position="353"/>
        <end position="368"/>
    </location>
</feature>
<dbReference type="InterPro" id="IPR036054">
    <property type="entry name" value="BTG-like_sf"/>
</dbReference>
<feature type="compositionally biased region" description="Basic and acidic residues" evidence="2">
    <location>
        <begin position="239"/>
        <end position="250"/>
    </location>
</feature>
<dbReference type="FunFam" id="3.90.640.90:FF:000002">
    <property type="entry name" value="BTG anti-proliferation factor 4"/>
    <property type="match status" value="1"/>
</dbReference>